<feature type="region of interest" description="Disordered" evidence="1">
    <location>
        <begin position="56"/>
        <end position="179"/>
    </location>
</feature>
<name>A0ABN9VDA0_9DINO</name>
<dbReference type="EMBL" id="CAUYUJ010017035">
    <property type="protein sequence ID" value="CAK0871078.1"/>
    <property type="molecule type" value="Genomic_DNA"/>
</dbReference>
<organism evidence="2 3">
    <name type="scientific">Prorocentrum cordatum</name>
    <dbReference type="NCBI Taxonomy" id="2364126"/>
    <lineage>
        <taxon>Eukaryota</taxon>
        <taxon>Sar</taxon>
        <taxon>Alveolata</taxon>
        <taxon>Dinophyceae</taxon>
        <taxon>Prorocentrales</taxon>
        <taxon>Prorocentraceae</taxon>
        <taxon>Prorocentrum</taxon>
    </lineage>
</organism>
<feature type="non-terminal residue" evidence="2">
    <location>
        <position position="1"/>
    </location>
</feature>
<accession>A0ABN9VDA0</accession>
<comment type="caution">
    <text evidence="2">The sequence shown here is derived from an EMBL/GenBank/DDBJ whole genome shotgun (WGS) entry which is preliminary data.</text>
</comment>
<feature type="compositionally biased region" description="Basic and acidic residues" evidence="1">
    <location>
        <begin position="145"/>
        <end position="155"/>
    </location>
</feature>
<feature type="compositionally biased region" description="Low complexity" evidence="1">
    <location>
        <begin position="126"/>
        <end position="135"/>
    </location>
</feature>
<dbReference type="Proteomes" id="UP001189429">
    <property type="component" value="Unassembled WGS sequence"/>
</dbReference>
<sequence>LPKCSRPDHHATLSQRGNAYIIMLKRQRSNTRRTAYFCKVASLWSRIPLACEPQPLTQTEGERHGDQCAQARPVRPPGWTTLEGNGNAGQKKERRRGPGPARSRALLVGPIGGRKLESSTGKRAHAALATDAHAPAETETWPCRLRKEREVGLGREEEEEEVEEQRGKMGAPSGAPTEL</sequence>
<evidence type="ECO:0000256" key="1">
    <source>
        <dbReference type="SAM" id="MobiDB-lite"/>
    </source>
</evidence>
<gene>
    <name evidence="2" type="ORF">PCOR1329_LOCUS57024</name>
</gene>
<protein>
    <submittedName>
        <fullName evidence="2">Uncharacterized protein</fullName>
    </submittedName>
</protein>
<evidence type="ECO:0000313" key="3">
    <source>
        <dbReference type="Proteomes" id="UP001189429"/>
    </source>
</evidence>
<proteinExistence type="predicted"/>
<evidence type="ECO:0000313" key="2">
    <source>
        <dbReference type="EMBL" id="CAK0871078.1"/>
    </source>
</evidence>
<keyword evidence="3" id="KW-1185">Reference proteome</keyword>
<reference evidence="2" key="1">
    <citation type="submission" date="2023-10" db="EMBL/GenBank/DDBJ databases">
        <authorList>
            <person name="Chen Y."/>
            <person name="Shah S."/>
            <person name="Dougan E. K."/>
            <person name="Thang M."/>
            <person name="Chan C."/>
        </authorList>
    </citation>
    <scope>NUCLEOTIDE SEQUENCE [LARGE SCALE GENOMIC DNA]</scope>
</reference>